<comment type="caution">
    <text evidence="1">The sequence shown here is derived from an EMBL/GenBank/DDBJ whole genome shotgun (WGS) entry which is preliminary data.</text>
</comment>
<protein>
    <submittedName>
        <fullName evidence="1">Uncharacterized protein</fullName>
    </submittedName>
</protein>
<dbReference type="Proteomes" id="UP001054252">
    <property type="component" value="Unassembled WGS sequence"/>
</dbReference>
<name>A0AAV5LQ99_9ROSI</name>
<proteinExistence type="predicted"/>
<dbReference type="EMBL" id="BPVZ01000129">
    <property type="protein sequence ID" value="GKV38652.1"/>
    <property type="molecule type" value="Genomic_DNA"/>
</dbReference>
<evidence type="ECO:0000313" key="2">
    <source>
        <dbReference type="Proteomes" id="UP001054252"/>
    </source>
</evidence>
<evidence type="ECO:0000313" key="1">
    <source>
        <dbReference type="EMBL" id="GKV38652.1"/>
    </source>
</evidence>
<dbReference type="AlphaFoldDB" id="A0AAV5LQ99"/>
<reference evidence="1 2" key="1">
    <citation type="journal article" date="2021" name="Commun. Biol.">
        <title>The genome of Shorea leprosula (Dipterocarpaceae) highlights the ecological relevance of drought in aseasonal tropical rainforests.</title>
        <authorList>
            <person name="Ng K.K.S."/>
            <person name="Kobayashi M.J."/>
            <person name="Fawcett J.A."/>
            <person name="Hatakeyama M."/>
            <person name="Paape T."/>
            <person name="Ng C.H."/>
            <person name="Ang C.C."/>
            <person name="Tnah L.H."/>
            <person name="Lee C.T."/>
            <person name="Nishiyama T."/>
            <person name="Sese J."/>
            <person name="O'Brien M.J."/>
            <person name="Copetti D."/>
            <person name="Mohd Noor M.I."/>
            <person name="Ong R.C."/>
            <person name="Putra M."/>
            <person name="Sireger I.Z."/>
            <person name="Indrioko S."/>
            <person name="Kosugi Y."/>
            <person name="Izuno A."/>
            <person name="Isagi Y."/>
            <person name="Lee S.L."/>
            <person name="Shimizu K.K."/>
        </authorList>
    </citation>
    <scope>NUCLEOTIDE SEQUENCE [LARGE SCALE GENOMIC DNA]</scope>
    <source>
        <strain evidence="1">214</strain>
    </source>
</reference>
<sequence>MELEMLEFPLPTKFEKLNNLKFCVLFGVIALFQVCRPTPPTSLFYYIFFYFLLQRDQLWHRNEIKPAATKSSQQL</sequence>
<gene>
    <name evidence="1" type="ORF">SLEP1_g46542</name>
</gene>
<keyword evidence="2" id="KW-1185">Reference proteome</keyword>
<organism evidence="1 2">
    <name type="scientific">Rubroshorea leprosula</name>
    <dbReference type="NCBI Taxonomy" id="152421"/>
    <lineage>
        <taxon>Eukaryota</taxon>
        <taxon>Viridiplantae</taxon>
        <taxon>Streptophyta</taxon>
        <taxon>Embryophyta</taxon>
        <taxon>Tracheophyta</taxon>
        <taxon>Spermatophyta</taxon>
        <taxon>Magnoliopsida</taxon>
        <taxon>eudicotyledons</taxon>
        <taxon>Gunneridae</taxon>
        <taxon>Pentapetalae</taxon>
        <taxon>rosids</taxon>
        <taxon>malvids</taxon>
        <taxon>Malvales</taxon>
        <taxon>Dipterocarpaceae</taxon>
        <taxon>Rubroshorea</taxon>
    </lineage>
</organism>
<accession>A0AAV5LQ99</accession>